<dbReference type="Gene3D" id="3.40.630.10">
    <property type="entry name" value="Zn peptidases"/>
    <property type="match status" value="1"/>
</dbReference>
<feature type="binding site" evidence="1">
    <location>
        <position position="198"/>
    </location>
    <ligand>
        <name>Zn(2+)</name>
        <dbReference type="ChEBI" id="CHEBI:29105"/>
    </ligand>
</feature>
<dbReference type="Gene3D" id="3.50.30.90">
    <property type="match status" value="1"/>
</dbReference>
<protein>
    <submittedName>
        <fullName evidence="5">Peptidase M28</fullName>
    </submittedName>
</protein>
<evidence type="ECO:0000259" key="4">
    <source>
        <dbReference type="Pfam" id="PF16254"/>
    </source>
</evidence>
<evidence type="ECO:0000259" key="3">
    <source>
        <dbReference type="Pfam" id="PF16221"/>
    </source>
</evidence>
<dbReference type="InterPro" id="IPR012353">
    <property type="entry name" value="UCP015244"/>
</dbReference>
<dbReference type="SUPFAM" id="SSF53187">
    <property type="entry name" value="Zn-dependent exopeptidases"/>
    <property type="match status" value="1"/>
</dbReference>
<dbReference type="Pfam" id="PF09940">
    <property type="entry name" value="DUF2172"/>
    <property type="match status" value="1"/>
</dbReference>
<evidence type="ECO:0000256" key="1">
    <source>
        <dbReference type="PIRSR" id="PIRSR015244-50"/>
    </source>
</evidence>
<dbReference type="InterPro" id="IPR032610">
    <property type="entry name" value="DUF2172"/>
</dbReference>
<dbReference type="Pfam" id="PF16254">
    <property type="entry name" value="DUF4910"/>
    <property type="match status" value="1"/>
</dbReference>
<comment type="caution">
    <text evidence="5">The sequence shown here is derived from an EMBL/GenBank/DDBJ whole genome shotgun (WGS) entry which is preliminary data.</text>
</comment>
<proteinExistence type="predicted"/>
<name>A0A367RMH8_NOSPU</name>
<feature type="binding site" evidence="1">
    <location>
        <position position="204"/>
    </location>
    <ligand>
        <name>Zn(2+)</name>
        <dbReference type="ChEBI" id="CHEBI:29105"/>
    </ligand>
</feature>
<dbReference type="InterPro" id="IPR036388">
    <property type="entry name" value="WH-like_DNA-bd_sf"/>
</dbReference>
<dbReference type="PIRSF" id="PIRSF015244">
    <property type="entry name" value="UCP015244"/>
    <property type="match status" value="1"/>
</dbReference>
<dbReference type="GO" id="GO:0046872">
    <property type="term" value="F:metal ion binding"/>
    <property type="evidence" value="ECO:0007669"/>
    <property type="project" value="UniProtKB-KW"/>
</dbReference>
<sequence>MVADRLQNINLVDLKNSFNLKDISLEIYQLISDLYPICRSITGDGFRETLKILQQHLPLSVHEVPTGTEVFDWTVPNEWNIKDAYIKNSQGEKIVDFTNSNLHVVNYSIPIHQKISLQELKSHLFTLADYPNWIPYRTSYYKESWGFCLTHNQYLQLNDEEYEVCIDSSLKPGYLTYGEYYIPGDSTDEVLISCHACHPSLCNDNLSGIAIATFIAKYLSQTTPRYSYRFLWIPGTIGSITWLALNEAKVNNIKHGLVLTCLGDAGNFTYKKSRRGDTEIDKVAAYVLKNSTQDHKIIDFFPYGYDERQYCSPGFNLAVGCFMRSPHGSFPEYHTSADDLNFVQPQYLAESFFQCHSMLYILNNNEIYYNKNPKCEPQLGKRGIYRAVGGNKDSGLNEMAILWVLNLSDGQHTLLDIAERSGMPFDVIKSAADTLLTHDLLTIKTN</sequence>
<evidence type="ECO:0000313" key="6">
    <source>
        <dbReference type="Proteomes" id="UP000252085"/>
    </source>
</evidence>
<keyword evidence="1" id="KW-0479">Metal-binding</keyword>
<feature type="binding site" evidence="1">
    <location>
        <position position="334"/>
    </location>
    <ligand>
        <name>Zn(2+)</name>
        <dbReference type="ChEBI" id="CHEBI:29105"/>
    </ligand>
</feature>
<organism evidence="5 6">
    <name type="scientific">Nostoc punctiforme NIES-2108</name>
    <dbReference type="NCBI Taxonomy" id="1356359"/>
    <lineage>
        <taxon>Bacteria</taxon>
        <taxon>Bacillati</taxon>
        <taxon>Cyanobacteriota</taxon>
        <taxon>Cyanophyceae</taxon>
        <taxon>Nostocales</taxon>
        <taxon>Nostocaceae</taxon>
        <taxon>Nostoc</taxon>
    </lineage>
</organism>
<dbReference type="Gene3D" id="1.10.10.10">
    <property type="entry name" value="Winged helix-like DNA-binding domain superfamily/Winged helix DNA-binding domain"/>
    <property type="match status" value="1"/>
</dbReference>
<dbReference type="EMBL" id="LXQE01000136">
    <property type="protein sequence ID" value="RCJ37768.1"/>
    <property type="molecule type" value="Genomic_DNA"/>
</dbReference>
<gene>
    <name evidence="5" type="ORF">A6769_12830</name>
</gene>
<dbReference type="AlphaFoldDB" id="A0A367RMH8"/>
<feature type="domain" description="DUF4910" evidence="4">
    <location>
        <begin position="28"/>
        <end position="365"/>
    </location>
</feature>
<dbReference type="InterPro" id="IPR032622">
    <property type="entry name" value="UCP01524_HTH"/>
</dbReference>
<dbReference type="InterPro" id="IPR032589">
    <property type="entry name" value="DUF4910"/>
</dbReference>
<evidence type="ECO:0000259" key="2">
    <source>
        <dbReference type="Pfam" id="PF09940"/>
    </source>
</evidence>
<feature type="domain" description="DUF2172" evidence="2">
    <location>
        <begin position="78"/>
        <end position="169"/>
    </location>
</feature>
<accession>A0A367RMH8</accession>
<keyword evidence="1" id="KW-0862">Zinc</keyword>
<evidence type="ECO:0000313" key="5">
    <source>
        <dbReference type="EMBL" id="RCJ37768.1"/>
    </source>
</evidence>
<comment type="cofactor">
    <cofactor evidence="1">
        <name>Zn(2+)</name>
        <dbReference type="ChEBI" id="CHEBI:29105"/>
    </cofactor>
    <text evidence="1">Binds 1 zinc ion per subunit.</text>
</comment>
<dbReference type="Proteomes" id="UP000252085">
    <property type="component" value="Unassembled WGS sequence"/>
</dbReference>
<feature type="domain" description="UCP01524 winged helix-turn-helix" evidence="3">
    <location>
        <begin position="367"/>
        <end position="442"/>
    </location>
</feature>
<reference evidence="5 6" key="1">
    <citation type="submission" date="2016-04" db="EMBL/GenBank/DDBJ databases">
        <authorList>
            <person name="Evans L.H."/>
            <person name="Alamgir A."/>
            <person name="Owens N."/>
            <person name="Weber N.D."/>
            <person name="Virtaneva K."/>
            <person name="Barbian K."/>
            <person name="Babar A."/>
            <person name="Rosenke K."/>
        </authorList>
    </citation>
    <scope>NUCLEOTIDE SEQUENCE [LARGE SCALE GENOMIC DNA]</scope>
    <source>
        <strain evidence="5">NIES-2108</strain>
    </source>
</reference>
<dbReference type="Pfam" id="PF16221">
    <property type="entry name" value="HTH_47"/>
    <property type="match status" value="1"/>
</dbReference>